<dbReference type="Pfam" id="PF22622">
    <property type="entry name" value="MFE-2_hydrat-2_N"/>
    <property type="match status" value="1"/>
</dbReference>
<evidence type="ECO:0000256" key="4">
    <source>
        <dbReference type="ARBA" id="ARBA00022832"/>
    </source>
</evidence>
<keyword evidence="7" id="KW-0443">Lipid metabolism</keyword>
<evidence type="ECO:0000259" key="11">
    <source>
        <dbReference type="SMART" id="SM00822"/>
    </source>
</evidence>
<comment type="subcellular location">
    <subcellularLocation>
        <location evidence="1">Peroxisome</location>
    </subcellularLocation>
</comment>
<keyword evidence="4" id="KW-0276">Fatty acid metabolism</keyword>
<dbReference type="InterPro" id="IPR002539">
    <property type="entry name" value="MaoC-like_dom"/>
</dbReference>
<dbReference type="SUPFAM" id="SSF51735">
    <property type="entry name" value="NAD(P)-binding Rossmann-fold domains"/>
    <property type="match status" value="2"/>
</dbReference>
<evidence type="ECO:0000313" key="13">
    <source>
        <dbReference type="Proteomes" id="UP000277212"/>
    </source>
</evidence>
<dbReference type="InterPro" id="IPR057326">
    <property type="entry name" value="KR_dom"/>
</dbReference>
<dbReference type="GO" id="GO:0016491">
    <property type="term" value="F:oxidoreductase activity"/>
    <property type="evidence" value="ECO:0007669"/>
    <property type="project" value="UniProtKB-KW"/>
</dbReference>
<reference evidence="12 13" key="1">
    <citation type="submission" date="2017-06" db="EMBL/GenBank/DDBJ databases">
        <title>Comparative genomic analysis of Ambrosia Fusariam Clade fungi.</title>
        <authorList>
            <person name="Stajich J.E."/>
            <person name="Carrillo J."/>
            <person name="Kijimoto T."/>
            <person name="Eskalen A."/>
            <person name="O'Donnell K."/>
            <person name="Kasson M."/>
        </authorList>
    </citation>
    <scope>NUCLEOTIDE SEQUENCE [LARGE SCALE GENOMIC DNA]</scope>
    <source>
        <strain evidence="12">UCR3666</strain>
    </source>
</reference>
<dbReference type="EMBL" id="NKUJ01000192">
    <property type="protein sequence ID" value="RMJ10750.1"/>
    <property type="molecule type" value="Genomic_DNA"/>
</dbReference>
<keyword evidence="5" id="KW-0521">NADP</keyword>
<evidence type="ECO:0000256" key="7">
    <source>
        <dbReference type="ARBA" id="ARBA00023098"/>
    </source>
</evidence>
<dbReference type="PROSITE" id="PS00061">
    <property type="entry name" value="ADH_SHORT"/>
    <property type="match status" value="1"/>
</dbReference>
<dbReference type="SUPFAM" id="SSF54637">
    <property type="entry name" value="Thioesterase/thiol ester dehydrase-isomerase"/>
    <property type="match status" value="2"/>
</dbReference>
<keyword evidence="13" id="KW-1185">Reference proteome</keyword>
<keyword evidence="10" id="KW-0456">Lyase</keyword>
<proteinExistence type="inferred from homology"/>
<evidence type="ECO:0000256" key="8">
    <source>
        <dbReference type="ARBA" id="ARBA00023140"/>
    </source>
</evidence>
<gene>
    <name evidence="12" type="ORF">CDV36_009615</name>
</gene>
<dbReference type="Gene3D" id="3.10.129.10">
    <property type="entry name" value="Hotdog Thioesterase"/>
    <property type="match status" value="1"/>
</dbReference>
<keyword evidence="6" id="KW-0560">Oxidoreductase</keyword>
<evidence type="ECO:0000256" key="10">
    <source>
        <dbReference type="ARBA" id="ARBA00023239"/>
    </source>
</evidence>
<keyword evidence="9" id="KW-0413">Isomerase</keyword>
<sequence>MPHREFQGQVAVITGGGNGLGKACAELLGSQGASIFVNDERNGGKDALAVVDLIRSRGGTAAANGNSVLAGDVIIESAIAAFGSIDILINATVYTPQTGSIVDANSLDWDVSKDVQIKGSYKTTNAAWKHFRAQGYGRVVNVSSLTALHGLPQQSIECMAKHSQIGYSFTLAKEGAKKNVFVNVVFPVDMKGGTADDELSAATFVSFLVHERNKTENGGAYELGGGRVAKLRWQRSGGLLLRADDSLGPEAVIKGWSRVVDFERPEYPSGPNKFMDLLNVGLKLPFDKYAASMSFKDRAVLITGAGSGLGRAYALHFARLGASVMVNDIADPSSVVDEIHQMGGIAAGTVGSAEEGQKHVQATIEAFGRIDVVVNNAGILRDKAFHNMSESMWDPVLSVHLQGTYNTCRAAWPYFVKQKHGRIVNTTSVTGIYGSFGQANYAAAKSAIIGLTRALACEGAQHNILANVIAPNAGTNMTKGILSDEVSKALKPDHVAPLVSALSGDAVPSDPTRGVYEVGSGWFGKTRWERQPGWSLVTDGSSLDDILAKLSSFTASQPTYPISVEEHQRIIAREASDSQSVSAEKVLANIRRAKGAKPQGSIYTYTERDLILYALSIGAHHSNLPLVWEGHQDFTALPVFGLVPFFNAKLPYKVEDLMLGYDQRTLLHVDQYLDIRSPIPPSGELRTFPKLIQVVDKGRDVMVVQGFTTVTDKNQEVFFNETTVLVRGSGGFGGDSVLADRGAATARNNPPSRAPDAMVEEKTHEGQAALYRLNGDLNPLHIDPEFSQKGGFKVPILHGLCSLGIAGKHIFQTYGPYRSVKARFTSVVLPGHTLQTEMWKENNKVVFQVMVKETGKNAISGGAVELDSRGASFL</sequence>
<dbReference type="PANTHER" id="PTHR45024">
    <property type="entry name" value="DEHYDROGENASES, SHORT CHAIN"/>
    <property type="match status" value="1"/>
</dbReference>
<dbReference type="Pfam" id="PF00106">
    <property type="entry name" value="adh_short"/>
    <property type="match status" value="2"/>
</dbReference>
<dbReference type="CDD" id="cd03448">
    <property type="entry name" value="HDE_HSD"/>
    <property type="match status" value="1"/>
</dbReference>
<dbReference type="InterPro" id="IPR029069">
    <property type="entry name" value="HotDog_dom_sf"/>
</dbReference>
<dbReference type="InterPro" id="IPR036291">
    <property type="entry name" value="NAD(P)-bd_dom_sf"/>
</dbReference>
<dbReference type="Gene3D" id="3.40.50.720">
    <property type="entry name" value="NAD(P)-binding Rossmann-like Domain"/>
    <property type="match status" value="2"/>
</dbReference>
<accession>A0A3M2RZK6</accession>
<dbReference type="InterPro" id="IPR020904">
    <property type="entry name" value="Sc_DH/Rdtase_CS"/>
</dbReference>
<evidence type="ECO:0000256" key="1">
    <source>
        <dbReference type="ARBA" id="ARBA00004275"/>
    </source>
</evidence>
<evidence type="ECO:0000256" key="9">
    <source>
        <dbReference type="ARBA" id="ARBA00023235"/>
    </source>
</evidence>
<dbReference type="OrthoDB" id="3592703at2759"/>
<dbReference type="FunFam" id="3.40.50.720:FF:000410">
    <property type="entry name" value="Peroxisomal multifunctional beta-oxidation protein"/>
    <property type="match status" value="1"/>
</dbReference>
<evidence type="ECO:0000256" key="5">
    <source>
        <dbReference type="ARBA" id="ARBA00022857"/>
    </source>
</evidence>
<dbReference type="UniPathway" id="UPA00659"/>
<dbReference type="GO" id="GO:0006635">
    <property type="term" value="P:fatty acid beta-oxidation"/>
    <property type="evidence" value="ECO:0007669"/>
    <property type="project" value="UniProtKB-UniPathway"/>
</dbReference>
<name>A0A3M2RZK6_9HYPO</name>
<comment type="similarity">
    <text evidence="3">Belongs to the short-chain dehydrogenases/reductases (SDR) family.</text>
</comment>
<comment type="pathway">
    <text evidence="2">Lipid metabolism; fatty acid beta-oxidation.</text>
</comment>
<evidence type="ECO:0000313" key="12">
    <source>
        <dbReference type="EMBL" id="RMJ10750.1"/>
    </source>
</evidence>
<dbReference type="InterPro" id="IPR002347">
    <property type="entry name" value="SDR_fam"/>
</dbReference>
<dbReference type="InterPro" id="IPR051687">
    <property type="entry name" value="Peroxisomal_Beta-Oxidation"/>
</dbReference>
<dbReference type="STRING" id="2010991.A0A3M2RZK6"/>
<dbReference type="PRINTS" id="PR00081">
    <property type="entry name" value="GDHRDH"/>
</dbReference>
<evidence type="ECO:0000256" key="2">
    <source>
        <dbReference type="ARBA" id="ARBA00005005"/>
    </source>
</evidence>
<keyword evidence="8" id="KW-0576">Peroxisome</keyword>
<feature type="domain" description="Ketoreductase" evidence="11">
    <location>
        <begin position="298"/>
        <end position="476"/>
    </location>
</feature>
<dbReference type="PRINTS" id="PR00080">
    <property type="entry name" value="SDRFAMILY"/>
</dbReference>
<dbReference type="Proteomes" id="UP000277212">
    <property type="component" value="Unassembled WGS sequence"/>
</dbReference>
<evidence type="ECO:0000256" key="6">
    <source>
        <dbReference type="ARBA" id="ARBA00023002"/>
    </source>
</evidence>
<protein>
    <recommendedName>
        <fullName evidence="11">Ketoreductase domain-containing protein</fullName>
    </recommendedName>
</protein>
<dbReference type="AlphaFoldDB" id="A0A3M2RZK6"/>
<dbReference type="GO" id="GO:0004300">
    <property type="term" value="F:enoyl-CoA hydratase activity"/>
    <property type="evidence" value="ECO:0007669"/>
    <property type="project" value="UniProtKB-ARBA"/>
</dbReference>
<organism evidence="12 13">
    <name type="scientific">Fusarium kuroshium</name>
    <dbReference type="NCBI Taxonomy" id="2010991"/>
    <lineage>
        <taxon>Eukaryota</taxon>
        <taxon>Fungi</taxon>
        <taxon>Dikarya</taxon>
        <taxon>Ascomycota</taxon>
        <taxon>Pezizomycotina</taxon>
        <taxon>Sordariomycetes</taxon>
        <taxon>Hypocreomycetidae</taxon>
        <taxon>Hypocreales</taxon>
        <taxon>Nectriaceae</taxon>
        <taxon>Fusarium</taxon>
        <taxon>Fusarium solani species complex</taxon>
    </lineage>
</organism>
<dbReference type="GO" id="GO:0016853">
    <property type="term" value="F:isomerase activity"/>
    <property type="evidence" value="ECO:0007669"/>
    <property type="project" value="UniProtKB-KW"/>
</dbReference>
<dbReference type="SMART" id="SM00822">
    <property type="entry name" value="PKS_KR"/>
    <property type="match status" value="1"/>
</dbReference>
<dbReference type="CDD" id="cd05353">
    <property type="entry name" value="hydroxyacyl-CoA-like_DH_SDR_c-like"/>
    <property type="match status" value="1"/>
</dbReference>
<dbReference type="PANTHER" id="PTHR45024:SF2">
    <property type="entry name" value="SCP2 DOMAIN-CONTAINING PROTEIN"/>
    <property type="match status" value="1"/>
</dbReference>
<dbReference type="GO" id="GO:0005777">
    <property type="term" value="C:peroxisome"/>
    <property type="evidence" value="ECO:0007669"/>
    <property type="project" value="UniProtKB-SubCell"/>
</dbReference>
<evidence type="ECO:0000256" key="3">
    <source>
        <dbReference type="ARBA" id="ARBA00006484"/>
    </source>
</evidence>
<dbReference type="InterPro" id="IPR054357">
    <property type="entry name" value="MFE-2_N"/>
</dbReference>
<dbReference type="Pfam" id="PF01575">
    <property type="entry name" value="MaoC_dehydratas"/>
    <property type="match status" value="1"/>
</dbReference>
<comment type="caution">
    <text evidence="12">The sequence shown here is derived from an EMBL/GenBank/DDBJ whole genome shotgun (WGS) entry which is preliminary data.</text>
</comment>